<dbReference type="InParanoid" id="A0A0P0XXN7"/>
<evidence type="ECO:0000313" key="3">
    <source>
        <dbReference type="Proteomes" id="UP000059680"/>
    </source>
</evidence>
<organism evidence="2 3">
    <name type="scientific">Oryza sativa subsp. japonica</name>
    <name type="common">Rice</name>
    <dbReference type="NCBI Taxonomy" id="39947"/>
    <lineage>
        <taxon>Eukaryota</taxon>
        <taxon>Viridiplantae</taxon>
        <taxon>Streptophyta</taxon>
        <taxon>Embryophyta</taxon>
        <taxon>Tracheophyta</taxon>
        <taxon>Spermatophyta</taxon>
        <taxon>Magnoliopsida</taxon>
        <taxon>Liliopsida</taxon>
        <taxon>Poales</taxon>
        <taxon>Poaceae</taxon>
        <taxon>BOP clade</taxon>
        <taxon>Oryzoideae</taxon>
        <taxon>Oryzeae</taxon>
        <taxon>Oryzinae</taxon>
        <taxon>Oryza</taxon>
        <taxon>Oryza sativa</taxon>
    </lineage>
</organism>
<evidence type="ECO:0000256" key="1">
    <source>
        <dbReference type="SAM" id="MobiDB-lite"/>
    </source>
</evidence>
<keyword evidence="3" id="KW-1185">Reference proteome</keyword>
<reference evidence="2 3" key="2">
    <citation type="journal article" date="2013" name="Plant Cell Physiol.">
        <title>Rice Annotation Project Database (RAP-DB): an integrative and interactive database for rice genomics.</title>
        <authorList>
            <person name="Sakai H."/>
            <person name="Lee S.S."/>
            <person name="Tanaka T."/>
            <person name="Numa H."/>
            <person name="Kim J."/>
            <person name="Kawahara Y."/>
            <person name="Wakimoto H."/>
            <person name="Yang C.C."/>
            <person name="Iwamoto M."/>
            <person name="Abe T."/>
            <person name="Yamada Y."/>
            <person name="Muto A."/>
            <person name="Inokuchi H."/>
            <person name="Ikemura T."/>
            <person name="Matsumoto T."/>
            <person name="Sasaki T."/>
            <person name="Itoh T."/>
        </authorList>
    </citation>
    <scope>NUCLEOTIDE SEQUENCE [LARGE SCALE GENOMIC DNA]</scope>
    <source>
        <strain evidence="3">cv. Nipponbare</strain>
    </source>
</reference>
<accession>A0A0P0XXN7</accession>
<feature type="region of interest" description="Disordered" evidence="1">
    <location>
        <begin position="59"/>
        <end position="80"/>
    </location>
</feature>
<protein>
    <submittedName>
        <fullName evidence="2">Os10g0580001 protein</fullName>
    </submittedName>
</protein>
<gene>
    <name evidence="2" type="ordered locus">Os10g0580001</name>
    <name evidence="2" type="ORF">OSNPB_100580001</name>
</gene>
<dbReference type="Proteomes" id="UP000059680">
    <property type="component" value="Chromosome 10"/>
</dbReference>
<reference evidence="2 3" key="3">
    <citation type="journal article" date="2013" name="Rice">
        <title>Improvement of the Oryza sativa Nipponbare reference genome using next generation sequence and optical map data.</title>
        <authorList>
            <person name="Kawahara Y."/>
            <person name="de la Bastide M."/>
            <person name="Hamilton J.P."/>
            <person name="Kanamori H."/>
            <person name="McCombie W.R."/>
            <person name="Ouyang S."/>
            <person name="Schwartz D.C."/>
            <person name="Tanaka T."/>
            <person name="Wu J."/>
            <person name="Zhou S."/>
            <person name="Childs K.L."/>
            <person name="Davidson R.M."/>
            <person name="Lin H."/>
            <person name="Quesada-Ocampo L."/>
            <person name="Vaillancourt B."/>
            <person name="Sakai H."/>
            <person name="Lee S.S."/>
            <person name="Kim J."/>
            <person name="Numa H."/>
            <person name="Itoh T."/>
            <person name="Buell C.R."/>
            <person name="Matsumoto T."/>
        </authorList>
    </citation>
    <scope>NUCLEOTIDE SEQUENCE [LARGE SCALE GENOMIC DNA]</scope>
    <source>
        <strain evidence="3">cv. Nipponbare</strain>
    </source>
</reference>
<name>A0A0P0XXN7_ORYSJ</name>
<feature type="compositionally biased region" description="Low complexity" evidence="1">
    <location>
        <begin position="59"/>
        <end position="68"/>
    </location>
</feature>
<sequence length="80" mass="8487">MRAPASSQRLPMNGWRRTSKKLVLFLRLGSPASAHSTNENRSVWAGEGCCRADCRSARAGRGQSGARRVTPDTAAGLCGA</sequence>
<dbReference type="PaxDb" id="39947-A0A0P0XXN7"/>
<dbReference type="Gramene" id="Os10t0580001-01">
    <property type="protein sequence ID" value="Os10t0580001-01"/>
    <property type="gene ID" value="Os10g0580001"/>
</dbReference>
<evidence type="ECO:0000313" key="2">
    <source>
        <dbReference type="EMBL" id="BAT12246.1"/>
    </source>
</evidence>
<dbReference type="EMBL" id="AP014966">
    <property type="protein sequence ID" value="BAT12246.1"/>
    <property type="molecule type" value="Genomic_DNA"/>
</dbReference>
<proteinExistence type="predicted"/>
<reference evidence="3" key="1">
    <citation type="journal article" date="2005" name="Nature">
        <title>The map-based sequence of the rice genome.</title>
        <authorList>
            <consortium name="International rice genome sequencing project (IRGSP)"/>
            <person name="Matsumoto T."/>
            <person name="Wu J."/>
            <person name="Kanamori H."/>
            <person name="Katayose Y."/>
            <person name="Fujisawa M."/>
            <person name="Namiki N."/>
            <person name="Mizuno H."/>
            <person name="Yamamoto K."/>
            <person name="Antonio B.A."/>
            <person name="Baba T."/>
            <person name="Sakata K."/>
            <person name="Nagamura Y."/>
            <person name="Aoki H."/>
            <person name="Arikawa K."/>
            <person name="Arita K."/>
            <person name="Bito T."/>
            <person name="Chiden Y."/>
            <person name="Fujitsuka N."/>
            <person name="Fukunaka R."/>
            <person name="Hamada M."/>
            <person name="Harada C."/>
            <person name="Hayashi A."/>
            <person name="Hijishita S."/>
            <person name="Honda M."/>
            <person name="Hosokawa S."/>
            <person name="Ichikawa Y."/>
            <person name="Idonuma A."/>
            <person name="Iijima M."/>
            <person name="Ikeda M."/>
            <person name="Ikeno M."/>
            <person name="Ito K."/>
            <person name="Ito S."/>
            <person name="Ito T."/>
            <person name="Ito Y."/>
            <person name="Ito Y."/>
            <person name="Iwabuchi A."/>
            <person name="Kamiya K."/>
            <person name="Karasawa W."/>
            <person name="Kurita K."/>
            <person name="Katagiri S."/>
            <person name="Kikuta A."/>
            <person name="Kobayashi H."/>
            <person name="Kobayashi N."/>
            <person name="Machita K."/>
            <person name="Maehara T."/>
            <person name="Masukawa M."/>
            <person name="Mizubayashi T."/>
            <person name="Mukai Y."/>
            <person name="Nagasaki H."/>
            <person name="Nagata Y."/>
            <person name="Naito S."/>
            <person name="Nakashima M."/>
            <person name="Nakama Y."/>
            <person name="Nakamichi Y."/>
            <person name="Nakamura M."/>
            <person name="Meguro A."/>
            <person name="Negishi M."/>
            <person name="Ohta I."/>
            <person name="Ohta T."/>
            <person name="Okamoto M."/>
            <person name="Ono N."/>
            <person name="Saji S."/>
            <person name="Sakaguchi M."/>
            <person name="Sakai K."/>
            <person name="Shibata M."/>
            <person name="Shimokawa T."/>
            <person name="Song J."/>
            <person name="Takazaki Y."/>
            <person name="Terasawa K."/>
            <person name="Tsugane M."/>
            <person name="Tsuji K."/>
            <person name="Ueda S."/>
            <person name="Waki K."/>
            <person name="Yamagata H."/>
            <person name="Yamamoto M."/>
            <person name="Yamamoto S."/>
            <person name="Yamane H."/>
            <person name="Yoshiki S."/>
            <person name="Yoshihara R."/>
            <person name="Yukawa K."/>
            <person name="Zhong H."/>
            <person name="Yano M."/>
            <person name="Yuan Q."/>
            <person name="Ouyang S."/>
            <person name="Liu J."/>
            <person name="Jones K.M."/>
            <person name="Gansberger K."/>
            <person name="Moffat K."/>
            <person name="Hill J."/>
            <person name="Bera J."/>
            <person name="Fadrosh D."/>
            <person name="Jin S."/>
            <person name="Johri S."/>
            <person name="Kim M."/>
            <person name="Overton L."/>
            <person name="Reardon M."/>
            <person name="Tsitrin T."/>
            <person name="Vuong H."/>
            <person name="Weaver B."/>
            <person name="Ciecko A."/>
            <person name="Tallon L."/>
            <person name="Jackson J."/>
            <person name="Pai G."/>
            <person name="Aken S.V."/>
            <person name="Utterback T."/>
            <person name="Reidmuller S."/>
            <person name="Feldblyum T."/>
            <person name="Hsiao J."/>
            <person name="Zismann V."/>
            <person name="Iobst S."/>
            <person name="de Vazeille A.R."/>
            <person name="Buell C.R."/>
            <person name="Ying K."/>
            <person name="Li Y."/>
            <person name="Lu T."/>
            <person name="Huang Y."/>
            <person name="Zhao Q."/>
            <person name="Feng Q."/>
            <person name="Zhang L."/>
            <person name="Zhu J."/>
            <person name="Weng Q."/>
            <person name="Mu J."/>
            <person name="Lu Y."/>
            <person name="Fan D."/>
            <person name="Liu Y."/>
            <person name="Guan J."/>
            <person name="Zhang Y."/>
            <person name="Yu S."/>
            <person name="Liu X."/>
            <person name="Zhang Y."/>
            <person name="Hong G."/>
            <person name="Han B."/>
            <person name="Choisne N."/>
            <person name="Demange N."/>
            <person name="Orjeda G."/>
            <person name="Samain S."/>
            <person name="Cattolico L."/>
            <person name="Pelletier E."/>
            <person name="Couloux A."/>
            <person name="Segurens B."/>
            <person name="Wincker P."/>
            <person name="D'Hont A."/>
            <person name="Scarpelli C."/>
            <person name="Weissenbach J."/>
            <person name="Salanoubat M."/>
            <person name="Quetier F."/>
            <person name="Yu Y."/>
            <person name="Kim H.R."/>
            <person name="Rambo T."/>
            <person name="Currie J."/>
            <person name="Collura K."/>
            <person name="Luo M."/>
            <person name="Yang T."/>
            <person name="Ammiraju J.S.S."/>
            <person name="Engler F."/>
            <person name="Soderlund C."/>
            <person name="Wing R.A."/>
            <person name="Palmer L.E."/>
            <person name="de la Bastide M."/>
            <person name="Spiegel L."/>
            <person name="Nascimento L."/>
            <person name="Zutavern T."/>
            <person name="O'Shaughnessy A."/>
            <person name="Dike S."/>
            <person name="Dedhia N."/>
            <person name="Preston R."/>
            <person name="Balija V."/>
            <person name="McCombie W.R."/>
            <person name="Chow T."/>
            <person name="Chen H."/>
            <person name="Chung M."/>
            <person name="Chen C."/>
            <person name="Shaw J."/>
            <person name="Wu H."/>
            <person name="Hsiao K."/>
            <person name="Chao Y."/>
            <person name="Chu M."/>
            <person name="Cheng C."/>
            <person name="Hour A."/>
            <person name="Lee P."/>
            <person name="Lin S."/>
            <person name="Lin Y."/>
            <person name="Liou J."/>
            <person name="Liu S."/>
            <person name="Hsing Y."/>
            <person name="Raghuvanshi S."/>
            <person name="Mohanty A."/>
            <person name="Bharti A.K."/>
            <person name="Gaur A."/>
            <person name="Gupta V."/>
            <person name="Kumar D."/>
            <person name="Ravi V."/>
            <person name="Vij S."/>
            <person name="Kapur A."/>
            <person name="Khurana P."/>
            <person name="Khurana P."/>
            <person name="Khurana J.P."/>
            <person name="Tyagi A.K."/>
            <person name="Gaikwad K."/>
            <person name="Singh A."/>
            <person name="Dalal V."/>
            <person name="Srivastava S."/>
            <person name="Dixit A."/>
            <person name="Pal A.K."/>
            <person name="Ghazi I.A."/>
            <person name="Yadav M."/>
            <person name="Pandit A."/>
            <person name="Bhargava A."/>
            <person name="Sureshbabu K."/>
            <person name="Batra K."/>
            <person name="Sharma T.R."/>
            <person name="Mohapatra T."/>
            <person name="Singh N.K."/>
            <person name="Messing J."/>
            <person name="Nelson A.B."/>
            <person name="Fuks G."/>
            <person name="Kavchok S."/>
            <person name="Keizer G."/>
            <person name="Linton E."/>
            <person name="Llaca V."/>
            <person name="Song R."/>
            <person name="Tanyolac B."/>
            <person name="Young S."/>
            <person name="Ho-Il K."/>
            <person name="Hahn J.H."/>
            <person name="Sangsakoo G."/>
            <person name="Vanavichit A."/>
            <person name="de Mattos Luiz.A.T."/>
            <person name="Zimmer P.D."/>
            <person name="Malone G."/>
            <person name="Dellagostin O."/>
            <person name="de Oliveira A.C."/>
            <person name="Bevan M."/>
            <person name="Bancroft I."/>
            <person name="Minx P."/>
            <person name="Cordum H."/>
            <person name="Wilson R."/>
            <person name="Cheng Z."/>
            <person name="Jin W."/>
            <person name="Jiang J."/>
            <person name="Leong S.A."/>
            <person name="Iwama H."/>
            <person name="Gojobori T."/>
            <person name="Itoh T."/>
            <person name="Niimura Y."/>
            <person name="Fujii Y."/>
            <person name="Habara T."/>
            <person name="Sakai H."/>
            <person name="Sato Y."/>
            <person name="Wilson G."/>
            <person name="Kumar K."/>
            <person name="McCouch S."/>
            <person name="Juretic N."/>
            <person name="Hoen D."/>
            <person name="Wright S."/>
            <person name="Bruskiewich R."/>
            <person name="Bureau T."/>
            <person name="Miyao A."/>
            <person name="Hirochika H."/>
            <person name="Nishikawa T."/>
            <person name="Kadowaki K."/>
            <person name="Sugiura M."/>
            <person name="Burr B."/>
            <person name="Sasaki T."/>
        </authorList>
    </citation>
    <scope>NUCLEOTIDE SEQUENCE [LARGE SCALE GENOMIC DNA]</scope>
    <source>
        <strain evidence="3">cv. Nipponbare</strain>
    </source>
</reference>
<dbReference type="AlphaFoldDB" id="A0A0P0XXN7"/>